<evidence type="ECO:0000313" key="4">
    <source>
        <dbReference type="Proteomes" id="UP000054564"/>
    </source>
</evidence>
<protein>
    <submittedName>
        <fullName evidence="3">Uncharacterized protein</fullName>
    </submittedName>
</protein>
<evidence type="ECO:0000256" key="1">
    <source>
        <dbReference type="SAM" id="MobiDB-lite"/>
    </source>
</evidence>
<evidence type="ECO:0000313" key="3">
    <source>
        <dbReference type="EMBL" id="KNE96434.1"/>
    </source>
</evidence>
<feature type="region of interest" description="Disordered" evidence="1">
    <location>
        <begin position="54"/>
        <end position="94"/>
    </location>
</feature>
<keyword evidence="2" id="KW-0732">Signal</keyword>
<keyword evidence="4" id="KW-1185">Reference proteome</keyword>
<comment type="caution">
    <text evidence="3">The sequence shown here is derived from an EMBL/GenBank/DDBJ whole genome shotgun (WGS) entry which is preliminary data.</text>
</comment>
<dbReference type="EMBL" id="AJIL01000082">
    <property type="protein sequence ID" value="KNE96434.1"/>
    <property type="molecule type" value="Genomic_DNA"/>
</dbReference>
<sequence length="107" mass="11980">MHSRSLNRSLILTLGYFFSLLFLQESFFKGVVSIDEDVETYKAMQDTRRLIQEEQERAKKGADSASKVAEDETCSINGNPTTQPNSKSSKETHITISLKFGQGGKKC</sequence>
<feature type="signal peptide" evidence="2">
    <location>
        <begin position="1"/>
        <end position="33"/>
    </location>
</feature>
<organism evidence="3 4">
    <name type="scientific">Puccinia striiformis f. sp. tritici PST-78</name>
    <dbReference type="NCBI Taxonomy" id="1165861"/>
    <lineage>
        <taxon>Eukaryota</taxon>
        <taxon>Fungi</taxon>
        <taxon>Dikarya</taxon>
        <taxon>Basidiomycota</taxon>
        <taxon>Pucciniomycotina</taxon>
        <taxon>Pucciniomycetes</taxon>
        <taxon>Pucciniales</taxon>
        <taxon>Pucciniaceae</taxon>
        <taxon>Puccinia</taxon>
    </lineage>
</organism>
<reference evidence="4" key="1">
    <citation type="submission" date="2014-03" db="EMBL/GenBank/DDBJ databases">
        <title>The Genome Sequence of Puccinia striiformis f. sp. tritici PST-78.</title>
        <authorList>
            <consortium name="The Broad Institute Genome Sequencing Platform"/>
            <person name="Cuomo C."/>
            <person name="Hulbert S."/>
            <person name="Chen X."/>
            <person name="Walker B."/>
            <person name="Young S.K."/>
            <person name="Zeng Q."/>
            <person name="Gargeya S."/>
            <person name="Fitzgerald M."/>
            <person name="Haas B."/>
            <person name="Abouelleil A."/>
            <person name="Alvarado L."/>
            <person name="Arachchi H.M."/>
            <person name="Berlin A.M."/>
            <person name="Chapman S.B."/>
            <person name="Goldberg J."/>
            <person name="Griggs A."/>
            <person name="Gujja S."/>
            <person name="Hansen M."/>
            <person name="Howarth C."/>
            <person name="Imamovic A."/>
            <person name="Larimer J."/>
            <person name="McCowan C."/>
            <person name="Montmayeur A."/>
            <person name="Murphy C."/>
            <person name="Neiman D."/>
            <person name="Pearson M."/>
            <person name="Priest M."/>
            <person name="Roberts A."/>
            <person name="Saif S."/>
            <person name="Shea T."/>
            <person name="Sisk P."/>
            <person name="Sykes S."/>
            <person name="Wortman J."/>
            <person name="Nusbaum C."/>
            <person name="Birren B."/>
        </authorList>
    </citation>
    <scope>NUCLEOTIDE SEQUENCE [LARGE SCALE GENOMIC DNA]</scope>
    <source>
        <strain evidence="4">race PST-78</strain>
    </source>
</reference>
<gene>
    <name evidence="3" type="ORF">PSTG_10265</name>
</gene>
<dbReference type="AlphaFoldDB" id="A0A0L0VBT6"/>
<name>A0A0L0VBT6_9BASI</name>
<proteinExistence type="predicted"/>
<evidence type="ECO:0000256" key="2">
    <source>
        <dbReference type="SAM" id="SignalP"/>
    </source>
</evidence>
<accession>A0A0L0VBT6</accession>
<feature type="chain" id="PRO_5005549038" evidence="2">
    <location>
        <begin position="34"/>
        <end position="107"/>
    </location>
</feature>
<feature type="compositionally biased region" description="Polar residues" evidence="1">
    <location>
        <begin position="74"/>
        <end position="87"/>
    </location>
</feature>
<dbReference type="Proteomes" id="UP000054564">
    <property type="component" value="Unassembled WGS sequence"/>
</dbReference>